<dbReference type="SUPFAM" id="SSF74784">
    <property type="entry name" value="Translin"/>
    <property type="match status" value="1"/>
</dbReference>
<organism evidence="2 3">
    <name type="scientific">Methanolobus sediminis</name>
    <dbReference type="NCBI Taxonomy" id="3072978"/>
    <lineage>
        <taxon>Archaea</taxon>
        <taxon>Methanobacteriati</taxon>
        <taxon>Methanobacteriota</taxon>
        <taxon>Stenosarchaea group</taxon>
        <taxon>Methanomicrobia</taxon>
        <taxon>Methanosarcinales</taxon>
        <taxon>Methanosarcinaceae</taxon>
        <taxon>Methanolobus</taxon>
    </lineage>
</organism>
<dbReference type="PANTHER" id="PTHR10741">
    <property type="entry name" value="TRANSLIN AND TRANSLIN ASSOCIATED PROTEIN X"/>
    <property type="match status" value="1"/>
</dbReference>
<dbReference type="GeneID" id="84232108"/>
<feature type="binding site" evidence="1">
    <location>
        <position position="129"/>
    </location>
    <ligand>
        <name>Mg(2+)</name>
        <dbReference type="ChEBI" id="CHEBI:18420"/>
    </ligand>
</feature>
<feature type="binding site" evidence="1">
    <location>
        <position position="91"/>
    </location>
    <ligand>
        <name>Mg(2+)</name>
        <dbReference type="ChEBI" id="CHEBI:18420"/>
    </ligand>
</feature>
<evidence type="ECO:0000313" key="3">
    <source>
        <dbReference type="Proteomes" id="UP001182908"/>
    </source>
</evidence>
<dbReference type="Proteomes" id="UP001182908">
    <property type="component" value="Chromosome"/>
</dbReference>
<dbReference type="InterPro" id="IPR002848">
    <property type="entry name" value="Translin_fam"/>
</dbReference>
<dbReference type="GO" id="GO:0046872">
    <property type="term" value="F:metal ion binding"/>
    <property type="evidence" value="ECO:0007669"/>
    <property type="project" value="UniProtKB-KW"/>
</dbReference>
<evidence type="ECO:0000313" key="2">
    <source>
        <dbReference type="EMBL" id="WMW26134.1"/>
    </source>
</evidence>
<keyword evidence="1" id="KW-0479">Metal-binding</keyword>
<name>A0AA51UMN7_9EURY</name>
<dbReference type="GO" id="GO:0043565">
    <property type="term" value="F:sequence-specific DNA binding"/>
    <property type="evidence" value="ECO:0007669"/>
    <property type="project" value="InterPro"/>
</dbReference>
<keyword evidence="1" id="KW-0460">Magnesium</keyword>
<sequence>MIGMIYNISCSIKDSFEEKDKARESSLAISRDVVRNCRTAMYSIHNRDFDRAKKLISEAMEMTEKMNTLLADHPDIYYSGFLEHAQQEFVECLVIYNILNGEDKEMPGPQELNVSSVAYLNGLGDVGGELRRHILDLIRKDRPEEGEKYLGLMEEIYNCLMMFDYPDAMTKGLRHKTDVTRSIIEKTRGDLTNAMRQQKLEKAMKEFENRIN</sequence>
<dbReference type="EMBL" id="CP133592">
    <property type="protein sequence ID" value="WMW26134.1"/>
    <property type="molecule type" value="Genomic_DNA"/>
</dbReference>
<proteinExistence type="predicted"/>
<evidence type="ECO:0000256" key="1">
    <source>
        <dbReference type="PIRSR" id="PIRSR602848-1"/>
    </source>
</evidence>
<dbReference type="Gene3D" id="1.20.58.2140">
    <property type="match status" value="1"/>
</dbReference>
<accession>A0AA51UMN7</accession>
<dbReference type="KEGG" id="mseb:RE474_05285"/>
<gene>
    <name evidence="2" type="ORF">RE474_05285</name>
</gene>
<protein>
    <submittedName>
        <fullName evidence="2">Haloacid dehalogenase</fullName>
    </submittedName>
</protein>
<dbReference type="CDD" id="cd14820">
    <property type="entry name" value="TRAX"/>
    <property type="match status" value="1"/>
</dbReference>
<reference evidence="2 3" key="1">
    <citation type="submission" date="2023-08" db="EMBL/GenBank/DDBJ databases">
        <title>Methanolobus mangrovi sp. nov. and Methanolobus sediminis sp. nov, two novel methylotrophic methanogens isolated from mangrove sediments in China.</title>
        <authorList>
            <person name="Zhou J."/>
        </authorList>
    </citation>
    <scope>NUCLEOTIDE SEQUENCE [LARGE SCALE GENOMIC DNA]</scope>
    <source>
        <strain evidence="2 3">FTZ6</strain>
    </source>
</reference>
<dbReference type="InterPro" id="IPR036081">
    <property type="entry name" value="Translin_sf"/>
</dbReference>
<keyword evidence="3" id="KW-1185">Reference proteome</keyword>
<dbReference type="RefSeq" id="WP_309311930.1">
    <property type="nucleotide sequence ID" value="NZ_CP133592.1"/>
</dbReference>
<dbReference type="AlphaFoldDB" id="A0AA51UMN7"/>